<dbReference type="Gene3D" id="2.60.120.10">
    <property type="entry name" value="Jelly Rolls"/>
    <property type="match status" value="1"/>
</dbReference>
<dbReference type="SUPFAM" id="SSF46689">
    <property type="entry name" value="Homeodomain-like"/>
    <property type="match status" value="1"/>
</dbReference>
<dbReference type="SMART" id="SM00342">
    <property type="entry name" value="HTH_ARAC"/>
    <property type="match status" value="1"/>
</dbReference>
<dbReference type="InterPro" id="IPR018060">
    <property type="entry name" value="HTH_AraC"/>
</dbReference>
<dbReference type="PANTHER" id="PTHR43280">
    <property type="entry name" value="ARAC-FAMILY TRANSCRIPTIONAL REGULATOR"/>
    <property type="match status" value="1"/>
</dbReference>
<evidence type="ECO:0000256" key="1">
    <source>
        <dbReference type="ARBA" id="ARBA00023015"/>
    </source>
</evidence>
<accession>A0A0A2LXN7</accession>
<organism evidence="5 6">
    <name type="scientific">Flavobacterium rivuli WB 3.3-2 = DSM 21788</name>
    <dbReference type="NCBI Taxonomy" id="1121895"/>
    <lineage>
        <taxon>Bacteria</taxon>
        <taxon>Pseudomonadati</taxon>
        <taxon>Bacteroidota</taxon>
        <taxon>Flavobacteriia</taxon>
        <taxon>Flavobacteriales</taxon>
        <taxon>Flavobacteriaceae</taxon>
        <taxon>Flavobacterium</taxon>
    </lineage>
</organism>
<dbReference type="InterPro" id="IPR018062">
    <property type="entry name" value="HTH_AraC-typ_CS"/>
</dbReference>
<keyword evidence="3" id="KW-0804">Transcription</keyword>
<dbReference type="OrthoDB" id="1410704at2"/>
<gene>
    <name evidence="5" type="ORF">Q765_17965</name>
</gene>
<keyword evidence="2" id="KW-0238">DNA-binding</keyword>
<dbReference type="Pfam" id="PF12833">
    <property type="entry name" value="HTH_18"/>
    <property type="match status" value="1"/>
</dbReference>
<dbReference type="Proteomes" id="UP000030152">
    <property type="component" value="Unassembled WGS sequence"/>
</dbReference>
<dbReference type="eggNOG" id="COG2207">
    <property type="taxonomic scope" value="Bacteria"/>
</dbReference>
<dbReference type="STRING" id="1121895.GCA_000378485_03862"/>
<dbReference type="EMBL" id="JRLX01000027">
    <property type="protein sequence ID" value="KGO85137.1"/>
    <property type="molecule type" value="Genomic_DNA"/>
</dbReference>
<dbReference type="SUPFAM" id="SSF51182">
    <property type="entry name" value="RmlC-like cupins"/>
    <property type="match status" value="1"/>
</dbReference>
<sequence length="289" mass="33150">MKPQRLTIASGLAQSFSARHDMAPNVNNRWHYHDELELIYIKNGSGTQFVGDSISQFNDGDVVLVGSNLPHFWQFDEHYFSECTSRSADVYVVHFAKDFWGNSFLNLPENQDLNRIIDQSRLGIRVTGSTAVVVAQLIIDTVEANGARKIINLMEALLQISKCKEVNYLVSLGFQPDFQETERDRIQSIYNYTILNYRKKIELAEIAGIAKISRNSFCKFFKSRTGKTYSLFTNEIRVGHACRLLIEKKMSVKEICYECGFYNFASFHKCFKDITGKTPLQYQKSFEPA</sequence>
<dbReference type="GO" id="GO:0003700">
    <property type="term" value="F:DNA-binding transcription factor activity"/>
    <property type="evidence" value="ECO:0007669"/>
    <property type="project" value="InterPro"/>
</dbReference>
<dbReference type="InterPro" id="IPR014710">
    <property type="entry name" value="RmlC-like_jellyroll"/>
</dbReference>
<dbReference type="PANTHER" id="PTHR43280:SF27">
    <property type="entry name" value="TRANSCRIPTIONAL REGULATOR MTLR"/>
    <property type="match status" value="1"/>
</dbReference>
<evidence type="ECO:0000256" key="3">
    <source>
        <dbReference type="ARBA" id="ARBA00023163"/>
    </source>
</evidence>
<dbReference type="PROSITE" id="PS01124">
    <property type="entry name" value="HTH_ARAC_FAMILY_2"/>
    <property type="match status" value="1"/>
</dbReference>
<proteinExistence type="predicted"/>
<evidence type="ECO:0000259" key="4">
    <source>
        <dbReference type="PROSITE" id="PS01124"/>
    </source>
</evidence>
<dbReference type="AlphaFoldDB" id="A0A0A2LXN7"/>
<name>A0A0A2LXN7_9FLAO</name>
<evidence type="ECO:0000313" key="6">
    <source>
        <dbReference type="Proteomes" id="UP000030152"/>
    </source>
</evidence>
<keyword evidence="1" id="KW-0805">Transcription regulation</keyword>
<dbReference type="GO" id="GO:0043565">
    <property type="term" value="F:sequence-specific DNA binding"/>
    <property type="evidence" value="ECO:0007669"/>
    <property type="project" value="InterPro"/>
</dbReference>
<dbReference type="InterPro" id="IPR011051">
    <property type="entry name" value="RmlC_Cupin_sf"/>
</dbReference>
<dbReference type="InterPro" id="IPR009057">
    <property type="entry name" value="Homeodomain-like_sf"/>
</dbReference>
<dbReference type="Gene3D" id="1.10.10.60">
    <property type="entry name" value="Homeodomain-like"/>
    <property type="match status" value="2"/>
</dbReference>
<dbReference type="InterPro" id="IPR003313">
    <property type="entry name" value="AraC-bd"/>
</dbReference>
<keyword evidence="6" id="KW-1185">Reference proteome</keyword>
<dbReference type="PROSITE" id="PS00041">
    <property type="entry name" value="HTH_ARAC_FAMILY_1"/>
    <property type="match status" value="1"/>
</dbReference>
<evidence type="ECO:0000313" key="5">
    <source>
        <dbReference type="EMBL" id="KGO85137.1"/>
    </source>
</evidence>
<reference evidence="5 6" key="1">
    <citation type="submission" date="2013-09" db="EMBL/GenBank/DDBJ databases">
        <authorList>
            <person name="Zeng Z."/>
            <person name="Chen C."/>
        </authorList>
    </citation>
    <scope>NUCLEOTIDE SEQUENCE [LARGE SCALE GENOMIC DNA]</scope>
    <source>
        <strain evidence="5 6">WB 3.3-2</strain>
    </source>
</reference>
<dbReference type="RefSeq" id="WP_020215041.1">
    <property type="nucleotide sequence ID" value="NZ_JRLX01000027.1"/>
</dbReference>
<evidence type="ECO:0000256" key="2">
    <source>
        <dbReference type="ARBA" id="ARBA00023125"/>
    </source>
</evidence>
<comment type="caution">
    <text evidence="5">The sequence shown here is derived from an EMBL/GenBank/DDBJ whole genome shotgun (WGS) entry which is preliminary data.</text>
</comment>
<feature type="domain" description="HTH araC/xylS-type" evidence="4">
    <location>
        <begin position="187"/>
        <end position="285"/>
    </location>
</feature>
<protein>
    <submittedName>
        <fullName evidence="5">Transcriptional regulator</fullName>
    </submittedName>
</protein>
<dbReference type="Pfam" id="PF02311">
    <property type="entry name" value="AraC_binding"/>
    <property type="match status" value="1"/>
</dbReference>
<dbReference type="CDD" id="cd06976">
    <property type="entry name" value="cupin_MtlR-like_N"/>
    <property type="match status" value="1"/>
</dbReference>